<gene>
    <name evidence="3" type="ORF">OH818_25900</name>
</gene>
<dbReference type="Pfam" id="PF00353">
    <property type="entry name" value="HemolysinCabind"/>
    <property type="match status" value="11"/>
</dbReference>
<dbReference type="PROSITE" id="PS00330">
    <property type="entry name" value="HEMOLYSIN_CALCIUM"/>
    <property type="match status" value="7"/>
</dbReference>
<dbReference type="SUPFAM" id="SSF51120">
    <property type="entry name" value="beta-Roll"/>
    <property type="match status" value="7"/>
</dbReference>
<organism evidence="3 4">
    <name type="scientific">Jiella pelagia</name>
    <dbReference type="NCBI Taxonomy" id="2986949"/>
    <lineage>
        <taxon>Bacteria</taxon>
        <taxon>Pseudomonadati</taxon>
        <taxon>Pseudomonadota</taxon>
        <taxon>Alphaproteobacteria</taxon>
        <taxon>Hyphomicrobiales</taxon>
        <taxon>Aurantimonadaceae</taxon>
        <taxon>Jiella</taxon>
    </lineage>
</organism>
<dbReference type="InterPro" id="IPR050557">
    <property type="entry name" value="RTX_toxin/Mannuronan_C5-epim"/>
</dbReference>
<accession>A0ABY7BYN9</accession>
<sequence>MLIWDATDTTSAFRNIDPNNNFTDYGGGSDPWLGDDEIYGNAGNNRGSTADPVSGRYSGLQGYGGSDEIHGRGGDDYLYGHSYLASGDTAADGGDRLFGGDGNDHLYGQGGDDYLDGGSGNNYINGGAGIDTFSYLHATVGTKILLDMGTASVGWLNVDQLVSIENVVGSNWRDYIRGTDDDNRIRGGGNDDRIFGGGGSDTAVFQGDMRYYDVRIIQSGITITDNRPQAQIDLDATDIAFRHSDGTDELFDVEFLEFKDGIYSVEDLLPEQPDAEYSAIYGPLTGSLPQYGLSPDWFDPSIGFASDVYYSSTGIYIGSEFYGLGGQWEDYTRYKGEFDIRKDVDTGNYYLAAGTIDSIEHRYYYWNRGEGSIYDESWRVSGTALTAAEVRDLSSGDLAARMFAGNDTLNGSHEGDTMGGYAGNDVLYGLGGADYLAGGDGDDLLYGDEDDDTLAGGAGADRMSGGTGIDGASYFSSSSGVTVSLATGVGSGGDAEGDFLLKIENLEGSQFADIFTGDDGANSLRGRNGNDLLIGGGGADSIFGDGGADRIAGGAGADIIFGGIGNDLIVGGADGDTIQGDAGNDRFVADADGANDTYDGGVDIDTMDYSTMTAGLTINLVTGTATSAQIGTDTLVSIERIFGGSSNDAILGNATTLLLSGNGGGDILTGGSGNNVIFGGLGDDRLRGLGGNDILIGGLDEDDLDGGAGNDTFLADADAANDSYHGGADIDTMDFAAMTAGLTVNLVTGTATSSQIGADKLVSVERILGGSSNDAILGNATTLLLSGNGGGDILTGGSGNNVIFGGLGDDRLRGLGGNDILIGGLDEDDLDGGAGNDTFLADADGANDRYDGGANIDTMDFSAMTAGLTVNLVVQTATSTQIGSDSLESIERVLGGEGNDAIFGNANTVFLSGNGGADILTGGTGNNSLFGGLGNDILRGMGGNDFLNGAVGDDRLEGGAGNDIFVFGNGFGDDVVTDFDEFSAAEKIDLSAVTGITSFVDLQANHLSQVGANAVITDGVNTITLNNVLIGNLDAGDFIF</sequence>
<name>A0ABY7BYN9_9HYPH</name>
<dbReference type="PRINTS" id="PR00313">
    <property type="entry name" value="CABNDNGRPT"/>
</dbReference>
<keyword evidence="4" id="KW-1185">Reference proteome</keyword>
<dbReference type="Gene3D" id="2.150.10.10">
    <property type="entry name" value="Serralysin-like metalloprotease, C-terminal"/>
    <property type="match status" value="7"/>
</dbReference>
<comment type="subcellular location">
    <subcellularLocation>
        <location evidence="1">Secreted</location>
    </subcellularLocation>
</comment>
<dbReference type="InterPro" id="IPR001343">
    <property type="entry name" value="Hemolysn_Ca-bd"/>
</dbReference>
<evidence type="ECO:0000313" key="4">
    <source>
        <dbReference type="Proteomes" id="UP001164020"/>
    </source>
</evidence>
<evidence type="ECO:0000313" key="3">
    <source>
        <dbReference type="EMBL" id="WAP68664.1"/>
    </source>
</evidence>
<dbReference type="Proteomes" id="UP001164020">
    <property type="component" value="Chromosome"/>
</dbReference>
<dbReference type="PANTHER" id="PTHR38340:SF1">
    <property type="entry name" value="S-LAYER PROTEIN"/>
    <property type="match status" value="1"/>
</dbReference>
<evidence type="ECO:0000256" key="2">
    <source>
        <dbReference type="ARBA" id="ARBA00022525"/>
    </source>
</evidence>
<reference evidence="3" key="1">
    <citation type="submission" date="2022-12" db="EMBL/GenBank/DDBJ databases">
        <title>Jiella pelagia sp. nov., isolated from phosphonate enriched culture of Northwest Pacific surface seawater.</title>
        <authorList>
            <person name="Shin D.Y."/>
            <person name="Hwang C.Y."/>
        </authorList>
    </citation>
    <scope>NUCLEOTIDE SEQUENCE</scope>
    <source>
        <strain evidence="3">HL-NP1</strain>
    </source>
</reference>
<keyword evidence="2" id="KW-0964">Secreted</keyword>
<evidence type="ECO:0000256" key="1">
    <source>
        <dbReference type="ARBA" id="ARBA00004613"/>
    </source>
</evidence>
<dbReference type="RefSeq" id="WP_268881091.1">
    <property type="nucleotide sequence ID" value="NZ_CP114029.1"/>
</dbReference>
<dbReference type="PANTHER" id="PTHR38340">
    <property type="entry name" value="S-LAYER PROTEIN"/>
    <property type="match status" value="1"/>
</dbReference>
<proteinExistence type="predicted"/>
<dbReference type="InterPro" id="IPR018511">
    <property type="entry name" value="Hemolysin-typ_Ca-bd_CS"/>
</dbReference>
<dbReference type="EMBL" id="CP114029">
    <property type="protein sequence ID" value="WAP68664.1"/>
    <property type="molecule type" value="Genomic_DNA"/>
</dbReference>
<dbReference type="InterPro" id="IPR011049">
    <property type="entry name" value="Serralysin-like_metalloprot_C"/>
</dbReference>
<protein>
    <submittedName>
        <fullName evidence="3">Calcium-binding protein</fullName>
    </submittedName>
</protein>